<gene>
    <name evidence="3" type="ORF">ANCCEY_01274</name>
</gene>
<reference evidence="3 4" key="1">
    <citation type="submission" date="2013-05" db="EMBL/GenBank/DDBJ databases">
        <title>Draft genome of the parasitic nematode Anyclostoma ceylanicum.</title>
        <authorList>
            <person name="Mitreva M."/>
        </authorList>
    </citation>
    <scope>NUCLEOTIDE SEQUENCE [LARGE SCALE GENOMIC DNA]</scope>
</reference>
<dbReference type="PROSITE" id="PS51886">
    <property type="entry name" value="TLDC"/>
    <property type="match status" value="1"/>
</dbReference>
<protein>
    <recommendedName>
        <fullName evidence="2">TLDc domain-containing protein</fullName>
    </recommendedName>
</protein>
<feature type="compositionally biased region" description="Basic and acidic residues" evidence="1">
    <location>
        <begin position="1"/>
        <end position="13"/>
    </location>
</feature>
<evidence type="ECO:0000259" key="2">
    <source>
        <dbReference type="PROSITE" id="PS51886"/>
    </source>
</evidence>
<proteinExistence type="predicted"/>
<feature type="domain" description="TLDc" evidence="2">
    <location>
        <begin position="176"/>
        <end position="344"/>
    </location>
</feature>
<feature type="region of interest" description="Disordered" evidence="1">
    <location>
        <begin position="1"/>
        <end position="23"/>
    </location>
</feature>
<dbReference type="EMBL" id="KE124791">
    <property type="protein sequence ID" value="EPB79578.1"/>
    <property type="molecule type" value="Genomic_DNA"/>
</dbReference>
<evidence type="ECO:0000256" key="1">
    <source>
        <dbReference type="SAM" id="MobiDB-lite"/>
    </source>
</evidence>
<dbReference type="PANTHER" id="PTHR23354:SF108">
    <property type="entry name" value="RE10231P"/>
    <property type="match status" value="1"/>
</dbReference>
<evidence type="ECO:0000313" key="3">
    <source>
        <dbReference type="EMBL" id="EPB79578.1"/>
    </source>
</evidence>
<sequence length="404" mass="45010">MGNAEGKSKDSEKSASSSSSVKNDKRVEQAFVKLAGSTSNFLTFGQLKEIFNEGLAESLWNYLSDSKSYDAKLTYQEFSRHATTLMGMSTDIYVVACQPLLHLIKLCSEAAAAGAVSGDEKFIGHLANEMCASGSNAQAIICWKNAMCPKFCSALQGLVLQVLLDIDYPTTDYSSDILTPIQMWYIQCCLPSKYFATGSSKTDSTSSNSTVKQWTPLYSSATHGISVNRFETNVFDYRGPTVSIFHLTDGNIFVLATEETWRHGSSRFGGAETVLFQLSPKLNRWEASSSIYCNFKIRSAVFGLSFQDVMKIDKDMSNVGAVERVLIEYVCDENEVCKDVWGCAASNALEDQQKLRVWQNQQAEKNKKVPLPGNWDDNPDKTILEMAGFQFSDERKRMELESRR</sequence>
<evidence type="ECO:0000313" key="4">
    <source>
        <dbReference type="Proteomes" id="UP000054495"/>
    </source>
</evidence>
<dbReference type="SMART" id="SM00584">
    <property type="entry name" value="TLDc"/>
    <property type="match status" value="1"/>
</dbReference>
<dbReference type="AlphaFoldDB" id="A0A0D6M7W9"/>
<organism evidence="3 4">
    <name type="scientific">Ancylostoma ceylanicum</name>
    <dbReference type="NCBI Taxonomy" id="53326"/>
    <lineage>
        <taxon>Eukaryota</taxon>
        <taxon>Metazoa</taxon>
        <taxon>Ecdysozoa</taxon>
        <taxon>Nematoda</taxon>
        <taxon>Chromadorea</taxon>
        <taxon>Rhabditida</taxon>
        <taxon>Rhabditina</taxon>
        <taxon>Rhabditomorpha</taxon>
        <taxon>Strongyloidea</taxon>
        <taxon>Ancylostomatidae</taxon>
        <taxon>Ancylostomatinae</taxon>
        <taxon>Ancylostoma</taxon>
    </lineage>
</organism>
<dbReference type="Proteomes" id="UP000054495">
    <property type="component" value="Unassembled WGS sequence"/>
</dbReference>
<accession>A0A0D6M7W9</accession>
<dbReference type="InterPro" id="IPR006571">
    <property type="entry name" value="TLDc_dom"/>
</dbReference>
<dbReference type="PANTHER" id="PTHR23354">
    <property type="entry name" value="NUCLEOLAR PROTEIN 7/ESTROGEN RECEPTOR COACTIVATOR-RELATED"/>
    <property type="match status" value="1"/>
</dbReference>
<dbReference type="Pfam" id="PF07534">
    <property type="entry name" value="TLD"/>
    <property type="match status" value="1"/>
</dbReference>
<name>A0A0D6M7W9_9BILA</name>
<keyword evidence="4" id="KW-1185">Reference proteome</keyword>